<keyword evidence="5" id="KW-0865">Zymogen</keyword>
<dbReference type="CDD" id="cd02248">
    <property type="entry name" value="Peptidase_C1A"/>
    <property type="match status" value="1"/>
</dbReference>
<evidence type="ECO:0000256" key="4">
    <source>
        <dbReference type="ARBA" id="ARBA00022807"/>
    </source>
</evidence>
<dbReference type="Proteomes" id="UP000887581">
    <property type="component" value="Unplaced"/>
</dbReference>
<dbReference type="InterPro" id="IPR000169">
    <property type="entry name" value="Pept_cys_AS"/>
</dbReference>
<dbReference type="Gene3D" id="3.10.450.10">
    <property type="match status" value="1"/>
</dbReference>
<feature type="signal peptide" evidence="7">
    <location>
        <begin position="1"/>
        <end position="20"/>
    </location>
</feature>
<dbReference type="AlphaFoldDB" id="A0A915Q853"/>
<dbReference type="InterPro" id="IPR039417">
    <property type="entry name" value="Peptidase_C1A_papain-like"/>
</dbReference>
<dbReference type="GO" id="GO:0008234">
    <property type="term" value="F:cysteine-type peptidase activity"/>
    <property type="evidence" value="ECO:0007669"/>
    <property type="project" value="UniProtKB-KW"/>
</dbReference>
<keyword evidence="3" id="KW-0378">Hydrolase</keyword>
<evidence type="ECO:0000259" key="8">
    <source>
        <dbReference type="SMART" id="SM00043"/>
    </source>
</evidence>
<sequence length="423" mass="48618">MLLIWAAVLIPLGNIGAVLSSVLHSAKEFHIDNDRELPTDQVKRVWQPVVVGGKHDGGQADSKEFEDMSWRAATEVNRVAKEKFHWVPVKVLRVASQVVGGIKYVIDVLMAQSNCSKSVCKFEIYQRRWENVEEITNIGCDKENLANSERQIEPKIATEGHRLRNNMDRLAIKVGHRYYEPTQNIMGKDFTSWNLFGNFIQEHKRKYSSKKELLKRFRIYKRNLRLAKLWQKNEQGTAVYGETPFSDMTQQEFRKIMLPYKWPLNQSEKYLANFEKYGIVNAEIPESFDWRKKGVVTEVKNQGSCGSCWAFSVTGNIEGAWAIKKGKLISLSEQELVDCDVIDQGCRGGFPLNAYKEIIRMGGLESEKDYPYDGRGEKCHLVRKDIAVYINDSVQLPNDENEIAKWLTKKGPISIGAFFNEYF</sequence>
<comment type="similarity">
    <text evidence="1">Belongs to the peptidase C1 family.</text>
</comment>
<feature type="domain" description="Cathepsin propeptide inhibitor" evidence="10">
    <location>
        <begin position="196"/>
        <end position="253"/>
    </location>
</feature>
<protein>
    <submittedName>
        <fullName evidence="12">Cysteine proteinase</fullName>
    </submittedName>
</protein>
<dbReference type="Pfam" id="PF00031">
    <property type="entry name" value="Cystatin"/>
    <property type="match status" value="1"/>
</dbReference>
<dbReference type="SUPFAM" id="SSF54403">
    <property type="entry name" value="Cystatin/monellin"/>
    <property type="match status" value="1"/>
</dbReference>
<dbReference type="Gene3D" id="3.90.70.10">
    <property type="entry name" value="Cysteine proteinases"/>
    <property type="match status" value="1"/>
</dbReference>
<keyword evidence="6" id="KW-1015">Disulfide bond</keyword>
<feature type="chain" id="PRO_5037686694" evidence="7">
    <location>
        <begin position="21"/>
        <end position="423"/>
    </location>
</feature>
<keyword evidence="2" id="KW-0645">Protease</keyword>
<dbReference type="SUPFAM" id="SSF54001">
    <property type="entry name" value="Cysteine proteinases"/>
    <property type="match status" value="1"/>
</dbReference>
<proteinExistence type="inferred from homology"/>
<dbReference type="SMART" id="SM00848">
    <property type="entry name" value="Inhibitor_I29"/>
    <property type="match status" value="1"/>
</dbReference>
<dbReference type="CDD" id="cd00042">
    <property type="entry name" value="CY"/>
    <property type="match status" value="1"/>
</dbReference>
<dbReference type="GO" id="GO:0004869">
    <property type="term" value="F:cysteine-type endopeptidase inhibitor activity"/>
    <property type="evidence" value="ECO:0007669"/>
    <property type="project" value="InterPro"/>
</dbReference>
<dbReference type="InterPro" id="IPR013128">
    <property type="entry name" value="Peptidase_C1A"/>
</dbReference>
<dbReference type="InterPro" id="IPR013201">
    <property type="entry name" value="Prot_inhib_I29"/>
</dbReference>
<evidence type="ECO:0000259" key="10">
    <source>
        <dbReference type="SMART" id="SM00848"/>
    </source>
</evidence>
<evidence type="ECO:0000259" key="9">
    <source>
        <dbReference type="SMART" id="SM00645"/>
    </source>
</evidence>
<keyword evidence="11" id="KW-1185">Reference proteome</keyword>
<evidence type="ECO:0000256" key="7">
    <source>
        <dbReference type="SAM" id="SignalP"/>
    </source>
</evidence>
<dbReference type="WBParaSite" id="sdigi.contig95.g4208.t1">
    <property type="protein sequence ID" value="sdigi.contig95.g4208.t1"/>
    <property type="gene ID" value="sdigi.contig95.g4208"/>
</dbReference>
<dbReference type="SMART" id="SM00043">
    <property type="entry name" value="CY"/>
    <property type="match status" value="1"/>
</dbReference>
<reference evidence="12" key="1">
    <citation type="submission" date="2022-11" db="UniProtKB">
        <authorList>
            <consortium name="WormBaseParasite"/>
        </authorList>
    </citation>
    <scope>IDENTIFICATION</scope>
</reference>
<evidence type="ECO:0000256" key="1">
    <source>
        <dbReference type="ARBA" id="ARBA00008455"/>
    </source>
</evidence>
<accession>A0A915Q853</accession>
<keyword evidence="7" id="KW-0732">Signal</keyword>
<dbReference type="PANTHER" id="PTHR12411">
    <property type="entry name" value="CYSTEINE PROTEASE FAMILY C1-RELATED"/>
    <property type="match status" value="1"/>
</dbReference>
<dbReference type="InterPro" id="IPR000010">
    <property type="entry name" value="Cystatin_dom"/>
</dbReference>
<evidence type="ECO:0000256" key="6">
    <source>
        <dbReference type="ARBA" id="ARBA00023157"/>
    </source>
</evidence>
<evidence type="ECO:0000256" key="5">
    <source>
        <dbReference type="ARBA" id="ARBA00023145"/>
    </source>
</evidence>
<organism evidence="11 12">
    <name type="scientific">Setaria digitata</name>
    <dbReference type="NCBI Taxonomy" id="48799"/>
    <lineage>
        <taxon>Eukaryota</taxon>
        <taxon>Metazoa</taxon>
        <taxon>Ecdysozoa</taxon>
        <taxon>Nematoda</taxon>
        <taxon>Chromadorea</taxon>
        <taxon>Rhabditida</taxon>
        <taxon>Spirurina</taxon>
        <taxon>Spiruromorpha</taxon>
        <taxon>Filarioidea</taxon>
        <taxon>Setariidae</taxon>
        <taxon>Setaria</taxon>
    </lineage>
</organism>
<evidence type="ECO:0000256" key="3">
    <source>
        <dbReference type="ARBA" id="ARBA00022801"/>
    </source>
</evidence>
<keyword evidence="4" id="KW-0788">Thiol protease</keyword>
<dbReference type="Pfam" id="PF08246">
    <property type="entry name" value="Inhibitor_I29"/>
    <property type="match status" value="1"/>
</dbReference>
<dbReference type="SMART" id="SM00645">
    <property type="entry name" value="Pept_C1"/>
    <property type="match status" value="1"/>
</dbReference>
<evidence type="ECO:0000313" key="12">
    <source>
        <dbReference type="WBParaSite" id="sdigi.contig95.g4208.t1"/>
    </source>
</evidence>
<dbReference type="PROSITE" id="PS00139">
    <property type="entry name" value="THIOL_PROTEASE_CYS"/>
    <property type="match status" value="1"/>
</dbReference>
<dbReference type="Pfam" id="PF00112">
    <property type="entry name" value="Peptidase_C1"/>
    <property type="match status" value="1"/>
</dbReference>
<dbReference type="GO" id="GO:0006508">
    <property type="term" value="P:proteolysis"/>
    <property type="evidence" value="ECO:0007669"/>
    <property type="project" value="UniProtKB-KW"/>
</dbReference>
<dbReference type="InterPro" id="IPR046350">
    <property type="entry name" value="Cystatin_sf"/>
</dbReference>
<dbReference type="InterPro" id="IPR038765">
    <property type="entry name" value="Papain-like_cys_pep_sf"/>
</dbReference>
<feature type="domain" description="Peptidase C1A papain C-terminal" evidence="9">
    <location>
        <begin position="284"/>
        <end position="423"/>
    </location>
</feature>
<dbReference type="InterPro" id="IPR000668">
    <property type="entry name" value="Peptidase_C1A_C"/>
</dbReference>
<evidence type="ECO:0000313" key="11">
    <source>
        <dbReference type="Proteomes" id="UP000887581"/>
    </source>
</evidence>
<evidence type="ECO:0000256" key="2">
    <source>
        <dbReference type="ARBA" id="ARBA00022670"/>
    </source>
</evidence>
<feature type="domain" description="Cystatin" evidence="8">
    <location>
        <begin position="49"/>
        <end position="141"/>
    </location>
</feature>
<name>A0A915Q853_9BILA</name>